<protein>
    <recommendedName>
        <fullName evidence="3">DUF2634 domain-containing protein</fullName>
    </recommendedName>
</protein>
<evidence type="ECO:0000313" key="2">
    <source>
        <dbReference type="Proteomes" id="UP000297273"/>
    </source>
</evidence>
<dbReference type="Proteomes" id="UP000297273">
    <property type="component" value="Unassembled WGS sequence"/>
</dbReference>
<dbReference type="EMBL" id="RQGC01000009">
    <property type="protein sequence ID" value="TGL39622.1"/>
    <property type="molecule type" value="Genomic_DNA"/>
</dbReference>
<evidence type="ECO:0000313" key="1">
    <source>
        <dbReference type="EMBL" id="TGL39622.1"/>
    </source>
</evidence>
<dbReference type="RefSeq" id="WP_135646399.1">
    <property type="nucleotide sequence ID" value="NZ_RQGC01000009.1"/>
</dbReference>
<organism evidence="1 2">
    <name type="scientific">Leptospira langatensis</name>
    <dbReference type="NCBI Taxonomy" id="2484983"/>
    <lineage>
        <taxon>Bacteria</taxon>
        <taxon>Pseudomonadati</taxon>
        <taxon>Spirochaetota</taxon>
        <taxon>Spirochaetia</taxon>
        <taxon>Leptospirales</taxon>
        <taxon>Leptospiraceae</taxon>
        <taxon>Leptospira</taxon>
    </lineage>
</organism>
<evidence type="ECO:0008006" key="3">
    <source>
        <dbReference type="Google" id="ProtNLM"/>
    </source>
</evidence>
<reference evidence="2" key="1">
    <citation type="journal article" date="2019" name="PLoS Negl. Trop. Dis.">
        <title>Revisiting the worldwide diversity of Leptospira species in the environment.</title>
        <authorList>
            <person name="Vincent A.T."/>
            <person name="Schiettekatte O."/>
            <person name="Bourhy P."/>
            <person name="Veyrier F.J."/>
            <person name="Picardeau M."/>
        </authorList>
    </citation>
    <scope>NUCLEOTIDE SEQUENCE [LARGE SCALE GENOMIC DNA]</scope>
    <source>
        <strain evidence="2">201702690</strain>
    </source>
</reference>
<sequence length="131" mass="14957">MQYTIEDLFDFSVTANYGQDPSNVNKEIQAEVLLSELLEKKSLPYYRKWGTDAVRSEAGPLTIARFLKLQVQALETIQIYNDDADSTTERRVAVPPDQMDIDISDQLNGSAFIFLQYIQLRDLNTFEVTAN</sequence>
<name>A0ABY2MAZ5_9LEPT</name>
<comment type="caution">
    <text evidence="1">The sequence shown here is derived from an EMBL/GenBank/DDBJ whole genome shotgun (WGS) entry which is preliminary data.</text>
</comment>
<accession>A0ABY2MAZ5</accession>
<proteinExistence type="predicted"/>
<keyword evidence="2" id="KW-1185">Reference proteome</keyword>
<gene>
    <name evidence="1" type="ORF">EHQ53_13960</name>
</gene>